<dbReference type="SUPFAM" id="SSF56219">
    <property type="entry name" value="DNase I-like"/>
    <property type="match status" value="1"/>
</dbReference>
<dbReference type="InterPro" id="IPR036691">
    <property type="entry name" value="Endo/exonu/phosph_ase_sf"/>
</dbReference>
<dbReference type="EMBL" id="CAJGYO010000008">
    <property type="protein sequence ID" value="CAD6251390.1"/>
    <property type="molecule type" value="Genomic_DNA"/>
</dbReference>
<accession>A0A811Q5R2</accession>
<dbReference type="PANTHER" id="PTHR33710:SF48">
    <property type="entry name" value="OS02G0307075 PROTEIN"/>
    <property type="match status" value="1"/>
</dbReference>
<organism evidence="3 4">
    <name type="scientific">Miscanthus lutarioriparius</name>
    <dbReference type="NCBI Taxonomy" id="422564"/>
    <lineage>
        <taxon>Eukaryota</taxon>
        <taxon>Viridiplantae</taxon>
        <taxon>Streptophyta</taxon>
        <taxon>Embryophyta</taxon>
        <taxon>Tracheophyta</taxon>
        <taxon>Spermatophyta</taxon>
        <taxon>Magnoliopsida</taxon>
        <taxon>Liliopsida</taxon>
        <taxon>Poales</taxon>
        <taxon>Poaceae</taxon>
        <taxon>PACMAD clade</taxon>
        <taxon>Panicoideae</taxon>
        <taxon>Andropogonodae</taxon>
        <taxon>Andropogoneae</taxon>
        <taxon>Saccharinae</taxon>
        <taxon>Miscanthus</taxon>
    </lineage>
</organism>
<evidence type="ECO:0000259" key="2">
    <source>
        <dbReference type="Pfam" id="PF03372"/>
    </source>
</evidence>
<reference evidence="3" key="1">
    <citation type="submission" date="2020-10" db="EMBL/GenBank/DDBJ databases">
        <authorList>
            <person name="Han B."/>
            <person name="Lu T."/>
            <person name="Zhao Q."/>
            <person name="Huang X."/>
            <person name="Zhao Y."/>
        </authorList>
    </citation>
    <scope>NUCLEOTIDE SEQUENCE</scope>
</reference>
<dbReference type="PANTHER" id="PTHR33710">
    <property type="entry name" value="BNAC02G09200D PROTEIN"/>
    <property type="match status" value="1"/>
</dbReference>
<dbReference type="Pfam" id="PF03372">
    <property type="entry name" value="Exo_endo_phos"/>
    <property type="match status" value="1"/>
</dbReference>
<sequence length="577" mass="64374">MAASSLEATPEQVAGFQGTLDVQGSPEIEHLGSMPPITASPANGLKGPTDDSPATANPFSSDDVAPSMISPMLVRFAVDEELTLLVLSLVPQAGLPWAYGFPFGLRKKSGLGAVGFCQAPRPMWSLTDMGGRVQKKAMRSLGIINEHEDIVCVQETKITAISQRVILSALGSDFTGYLALPSVGASGGILVAWRHHVGISGAQRVDNFSMSIQFSTDNGQTWWLTCVYGPQGNEDKIQFLQELRDIRATCQGPWMIEGDFNLIYKDEDKNNVNYNRAMMGRFRRFINDLALKEIPLHGRKYTWSNQQDSPTLVKLDRVLCSVDWEDKFPNCLLQSLASEDSDHCPLLLGLQNNKVGRRRFHFESFWTKLDGFQEAVAAAWMSVPTGSCPYLTLSQKFKATAKGLQRWSSKKVGNVKFQLALTREILHQFEIAQDNRSLSPGELWLKNNLKKHSLALASLSRTIDRLRSRIGWLREGDANTKLFHLHARHRKRKNFIGRLISGDRICTSHQDKAEVINNFYENLLGSCTDRLQTVNLDEIGIDTHDLADLDLPFSEEEIKPLGRMALRDDFTNPVGQS</sequence>
<dbReference type="Gene3D" id="3.60.10.10">
    <property type="entry name" value="Endonuclease/exonuclease/phosphatase"/>
    <property type="match status" value="1"/>
</dbReference>
<comment type="caution">
    <text evidence="3">The sequence shown here is derived from an EMBL/GenBank/DDBJ whole genome shotgun (WGS) entry which is preliminary data.</text>
</comment>
<feature type="region of interest" description="Disordered" evidence="1">
    <location>
        <begin position="1"/>
        <end position="62"/>
    </location>
</feature>
<evidence type="ECO:0000256" key="1">
    <source>
        <dbReference type="SAM" id="MobiDB-lite"/>
    </source>
</evidence>
<dbReference type="AlphaFoldDB" id="A0A811Q5R2"/>
<feature type="domain" description="Endonuclease/exonuclease/phosphatase" evidence="2">
    <location>
        <begin position="147"/>
        <end position="343"/>
    </location>
</feature>
<dbReference type="OrthoDB" id="786283at2759"/>
<proteinExistence type="predicted"/>
<evidence type="ECO:0000313" key="3">
    <source>
        <dbReference type="EMBL" id="CAD6251390.1"/>
    </source>
</evidence>
<gene>
    <name evidence="3" type="ORF">NCGR_LOCUS35137</name>
</gene>
<dbReference type="Proteomes" id="UP000604825">
    <property type="component" value="Unassembled WGS sequence"/>
</dbReference>
<protein>
    <recommendedName>
        <fullName evidence="2">Endonuclease/exonuclease/phosphatase domain-containing protein</fullName>
    </recommendedName>
</protein>
<keyword evidence="4" id="KW-1185">Reference proteome</keyword>
<dbReference type="GO" id="GO:0003824">
    <property type="term" value="F:catalytic activity"/>
    <property type="evidence" value="ECO:0007669"/>
    <property type="project" value="InterPro"/>
</dbReference>
<evidence type="ECO:0000313" key="4">
    <source>
        <dbReference type="Proteomes" id="UP000604825"/>
    </source>
</evidence>
<name>A0A811Q5R2_9POAL</name>
<dbReference type="InterPro" id="IPR005135">
    <property type="entry name" value="Endo/exonuclease/phosphatase"/>
</dbReference>